<dbReference type="AlphaFoldDB" id="A0A915JS71"/>
<dbReference type="Proteomes" id="UP000887565">
    <property type="component" value="Unplaced"/>
</dbReference>
<dbReference type="WBParaSite" id="nRc.2.0.1.t28712-RA">
    <property type="protein sequence ID" value="nRc.2.0.1.t28712-RA"/>
    <property type="gene ID" value="nRc.2.0.1.g28712"/>
</dbReference>
<name>A0A915JS71_ROMCU</name>
<accession>A0A915JS71</accession>
<evidence type="ECO:0000313" key="1">
    <source>
        <dbReference type="Proteomes" id="UP000887565"/>
    </source>
</evidence>
<reference evidence="2" key="1">
    <citation type="submission" date="2022-11" db="UniProtKB">
        <authorList>
            <consortium name="WormBaseParasite"/>
        </authorList>
    </citation>
    <scope>IDENTIFICATION</scope>
</reference>
<organism evidence="1 2">
    <name type="scientific">Romanomermis culicivorax</name>
    <name type="common">Nematode worm</name>
    <dbReference type="NCBI Taxonomy" id="13658"/>
    <lineage>
        <taxon>Eukaryota</taxon>
        <taxon>Metazoa</taxon>
        <taxon>Ecdysozoa</taxon>
        <taxon>Nematoda</taxon>
        <taxon>Enoplea</taxon>
        <taxon>Dorylaimia</taxon>
        <taxon>Mermithida</taxon>
        <taxon>Mermithoidea</taxon>
        <taxon>Mermithidae</taxon>
        <taxon>Romanomermis</taxon>
    </lineage>
</organism>
<sequence length="107" mass="12016">MKGIRKKAVIHEHNFFTLIQGKIEFNLKPRNSEEESDAKVNKTGPLALKVSGNSLPHNLATVLLFSTSFSFTNNESFEQLSLICISNVSKTMATRKPLLTITSHWQN</sequence>
<evidence type="ECO:0000313" key="2">
    <source>
        <dbReference type="WBParaSite" id="nRc.2.0.1.t28712-RA"/>
    </source>
</evidence>
<proteinExistence type="predicted"/>
<protein>
    <submittedName>
        <fullName evidence="2">Uncharacterized protein</fullName>
    </submittedName>
</protein>
<keyword evidence="1" id="KW-1185">Reference proteome</keyword>